<dbReference type="Proteomes" id="UP000439903">
    <property type="component" value="Unassembled WGS sequence"/>
</dbReference>
<keyword evidence="3 7" id="KW-0418">Kinase</keyword>
<dbReference type="InterPro" id="IPR011009">
    <property type="entry name" value="Kinase-like_dom_sf"/>
</dbReference>
<evidence type="ECO:0000313" key="8">
    <source>
        <dbReference type="Proteomes" id="UP000439903"/>
    </source>
</evidence>
<dbReference type="Pfam" id="PF00069">
    <property type="entry name" value="Pkinase"/>
    <property type="match status" value="1"/>
</dbReference>
<dbReference type="PROSITE" id="PS00107">
    <property type="entry name" value="PROTEIN_KINASE_ATP"/>
    <property type="match status" value="1"/>
</dbReference>
<name>A0A8H3WVI5_GIGMA</name>
<proteinExistence type="predicted"/>
<dbReference type="AlphaFoldDB" id="A0A8H3WVI5"/>
<evidence type="ECO:0000256" key="2">
    <source>
        <dbReference type="ARBA" id="ARBA00022741"/>
    </source>
</evidence>
<dbReference type="SUPFAM" id="SSF56112">
    <property type="entry name" value="Protein kinase-like (PK-like)"/>
    <property type="match status" value="1"/>
</dbReference>
<evidence type="ECO:0000313" key="7">
    <source>
        <dbReference type="EMBL" id="KAF0356615.1"/>
    </source>
</evidence>
<sequence>MASTPEEWLEKAISEEYINNVKFDKFTDPIHIGMGDFGRVYKYEWKDCDLTVALKCLKVDPDGLDEKIVKDFVKELKLLLKVSNHPNMIKFYGVTKDNQGYYNLILQHAEDGNLRDYLKANFKTLQWTDKLNMAKEIVLGLLFLHDNDIVHRDLHSKNILIQQKQPKLADFVLSKRINELPRTPTTFGMDAYVDPKFLQDPGWEILDGFREDPVEGTPPQYIELYQRCWDINPDKRPETKEILDILKQIPDEN</sequence>
<keyword evidence="1" id="KW-0808">Transferase</keyword>
<keyword evidence="2 5" id="KW-0547">Nucleotide-binding</keyword>
<dbReference type="PIRSF" id="PIRSF000654">
    <property type="entry name" value="Integrin-linked_kinase"/>
    <property type="match status" value="1"/>
</dbReference>
<dbReference type="PANTHER" id="PTHR44329:SF288">
    <property type="entry name" value="MITOGEN-ACTIVATED PROTEIN KINASE KINASE KINASE 20"/>
    <property type="match status" value="1"/>
</dbReference>
<dbReference type="PROSITE" id="PS50011">
    <property type="entry name" value="PROTEIN_KINASE_DOM"/>
    <property type="match status" value="1"/>
</dbReference>
<protein>
    <submittedName>
        <fullName evidence="7">Kinase-like protein</fullName>
    </submittedName>
</protein>
<dbReference type="GO" id="GO:0004674">
    <property type="term" value="F:protein serine/threonine kinase activity"/>
    <property type="evidence" value="ECO:0007669"/>
    <property type="project" value="TreeGrafter"/>
</dbReference>
<accession>A0A8H3WVI5</accession>
<dbReference type="InterPro" id="IPR051681">
    <property type="entry name" value="Ser/Thr_Kinases-Pseudokinases"/>
</dbReference>
<evidence type="ECO:0000256" key="1">
    <source>
        <dbReference type="ARBA" id="ARBA00022679"/>
    </source>
</evidence>
<feature type="binding site" evidence="5">
    <location>
        <position position="55"/>
    </location>
    <ligand>
        <name>ATP</name>
        <dbReference type="ChEBI" id="CHEBI:30616"/>
    </ligand>
</feature>
<evidence type="ECO:0000259" key="6">
    <source>
        <dbReference type="PROSITE" id="PS50011"/>
    </source>
</evidence>
<dbReference type="PANTHER" id="PTHR44329">
    <property type="entry name" value="SERINE/THREONINE-PROTEIN KINASE TNNI3K-RELATED"/>
    <property type="match status" value="1"/>
</dbReference>
<organism evidence="7 8">
    <name type="scientific">Gigaspora margarita</name>
    <dbReference type="NCBI Taxonomy" id="4874"/>
    <lineage>
        <taxon>Eukaryota</taxon>
        <taxon>Fungi</taxon>
        <taxon>Fungi incertae sedis</taxon>
        <taxon>Mucoromycota</taxon>
        <taxon>Glomeromycotina</taxon>
        <taxon>Glomeromycetes</taxon>
        <taxon>Diversisporales</taxon>
        <taxon>Gigasporaceae</taxon>
        <taxon>Gigaspora</taxon>
    </lineage>
</organism>
<dbReference type="EMBL" id="WTPW01003022">
    <property type="protein sequence ID" value="KAF0356615.1"/>
    <property type="molecule type" value="Genomic_DNA"/>
</dbReference>
<dbReference type="PRINTS" id="PR00109">
    <property type="entry name" value="TYRKINASE"/>
</dbReference>
<evidence type="ECO:0000256" key="3">
    <source>
        <dbReference type="ARBA" id="ARBA00022777"/>
    </source>
</evidence>
<keyword evidence="8" id="KW-1185">Reference proteome</keyword>
<reference evidence="7 8" key="1">
    <citation type="journal article" date="2019" name="Environ. Microbiol.">
        <title>At the nexus of three kingdoms: the genome of the mycorrhizal fungus Gigaspora margarita provides insights into plant, endobacterial and fungal interactions.</title>
        <authorList>
            <person name="Venice F."/>
            <person name="Ghignone S."/>
            <person name="Salvioli di Fossalunga A."/>
            <person name="Amselem J."/>
            <person name="Novero M."/>
            <person name="Xianan X."/>
            <person name="Sedzielewska Toro K."/>
            <person name="Morin E."/>
            <person name="Lipzen A."/>
            <person name="Grigoriev I.V."/>
            <person name="Henrissat B."/>
            <person name="Martin F.M."/>
            <person name="Bonfante P."/>
        </authorList>
    </citation>
    <scope>NUCLEOTIDE SEQUENCE [LARGE SCALE GENOMIC DNA]</scope>
    <source>
        <strain evidence="7 8">BEG34</strain>
    </source>
</reference>
<gene>
    <name evidence="7" type="ORF">F8M41_014732</name>
</gene>
<dbReference type="Gene3D" id="1.10.510.10">
    <property type="entry name" value="Transferase(Phosphotransferase) domain 1"/>
    <property type="match status" value="1"/>
</dbReference>
<dbReference type="GO" id="GO:0005524">
    <property type="term" value="F:ATP binding"/>
    <property type="evidence" value="ECO:0007669"/>
    <property type="project" value="UniProtKB-UniRule"/>
</dbReference>
<dbReference type="OrthoDB" id="2390637at2759"/>
<evidence type="ECO:0000256" key="4">
    <source>
        <dbReference type="ARBA" id="ARBA00022840"/>
    </source>
</evidence>
<dbReference type="InterPro" id="IPR001245">
    <property type="entry name" value="Ser-Thr/Tyr_kinase_cat_dom"/>
</dbReference>
<dbReference type="InterPro" id="IPR000719">
    <property type="entry name" value="Prot_kinase_dom"/>
</dbReference>
<comment type="caution">
    <text evidence="7">The sequence shown here is derived from an EMBL/GenBank/DDBJ whole genome shotgun (WGS) entry which is preliminary data.</text>
</comment>
<keyword evidence="4 5" id="KW-0067">ATP-binding</keyword>
<feature type="domain" description="Protein kinase" evidence="6">
    <location>
        <begin position="26"/>
        <end position="253"/>
    </location>
</feature>
<evidence type="ECO:0000256" key="5">
    <source>
        <dbReference type="PROSITE-ProRule" id="PRU10141"/>
    </source>
</evidence>
<dbReference type="InterPro" id="IPR017441">
    <property type="entry name" value="Protein_kinase_ATP_BS"/>
</dbReference>